<dbReference type="InterPro" id="IPR016635">
    <property type="entry name" value="AP_complex_ssu"/>
</dbReference>
<dbReference type="InterPro" id="IPR004037">
    <property type="entry name" value="Ribosomal_eL8-like_CS"/>
</dbReference>
<protein>
    <recommendedName>
        <fullName evidence="14">60S ribosomal protein L8</fullName>
    </recommendedName>
</protein>
<comment type="caution">
    <text evidence="12">The sequence shown here is derived from an EMBL/GenBank/DDBJ whole genome shotgun (WGS) entry which is preliminary data.</text>
</comment>
<dbReference type="PANTHER" id="PTHR11753">
    <property type="entry name" value="ADAPTOR COMPLEXES SMALL SUBUNIT FAMILY"/>
    <property type="match status" value="1"/>
</dbReference>
<evidence type="ECO:0000256" key="4">
    <source>
        <dbReference type="ARBA" id="ARBA00022448"/>
    </source>
</evidence>
<comment type="subcellular location">
    <subcellularLocation>
        <location evidence="1">Endomembrane system</location>
    </subcellularLocation>
</comment>
<comment type="similarity">
    <text evidence="2">Belongs to the adaptor complexes small subunit family.</text>
</comment>
<dbReference type="Pfam" id="PF01217">
    <property type="entry name" value="Clat_adaptor_s"/>
    <property type="match status" value="1"/>
</dbReference>
<evidence type="ECO:0000259" key="10">
    <source>
        <dbReference type="Pfam" id="PF01217"/>
    </source>
</evidence>
<feature type="domain" description="Ribosomal protein eL8/eL30/eS12/Gadd45" evidence="11">
    <location>
        <begin position="298"/>
        <end position="389"/>
    </location>
</feature>
<evidence type="ECO:0000256" key="6">
    <source>
        <dbReference type="ARBA" id="ARBA00022980"/>
    </source>
</evidence>
<reference evidence="13" key="1">
    <citation type="journal article" date="2017" name="Nat. Microbiol.">
        <title>Global analysis of biosynthetic gene clusters reveals vast potential of secondary metabolite production in Penicillium species.</title>
        <authorList>
            <person name="Nielsen J.C."/>
            <person name="Grijseels S."/>
            <person name="Prigent S."/>
            <person name="Ji B."/>
            <person name="Dainat J."/>
            <person name="Nielsen K.F."/>
            <person name="Frisvad J.C."/>
            <person name="Workman M."/>
            <person name="Nielsen J."/>
        </authorList>
    </citation>
    <scope>NUCLEOTIDE SEQUENCE [LARGE SCALE GENOMIC DNA]</scope>
    <source>
        <strain evidence="13">IBT 13039</strain>
    </source>
</reference>
<dbReference type="FunFam" id="3.30.1330.30:FF:000003">
    <property type="entry name" value="60S ribosomal protein L7a"/>
    <property type="match status" value="1"/>
</dbReference>
<dbReference type="Gene3D" id="3.30.1330.30">
    <property type="match status" value="1"/>
</dbReference>
<evidence type="ECO:0000313" key="13">
    <source>
        <dbReference type="Proteomes" id="UP000191691"/>
    </source>
</evidence>
<dbReference type="OMA" id="QRSYDNT"/>
<gene>
    <name evidence="12" type="ORF">PENNAL_c0001G06964</name>
</gene>
<dbReference type="GO" id="GO:0015031">
    <property type="term" value="P:protein transport"/>
    <property type="evidence" value="ECO:0007669"/>
    <property type="project" value="UniProtKB-KW"/>
</dbReference>
<dbReference type="GO" id="GO:1990904">
    <property type="term" value="C:ribonucleoprotein complex"/>
    <property type="evidence" value="ECO:0007669"/>
    <property type="project" value="UniProtKB-KW"/>
</dbReference>
<dbReference type="SUPFAM" id="SSF64356">
    <property type="entry name" value="SNARE-like"/>
    <property type="match status" value="1"/>
</dbReference>
<sequence length="438" mass="48374">MINAVLVFNNNGQPRLTKFYTQLDTQTQQSLIAQIYRLVAQRPASACNFLPLPPLLSQGASSSASGPSDTPTQITYRTYATLSFIMISTSTESPLALIDLIQVFVEALDRMFENVCELDLIFGYETLHAVLGEMIVGGVVVETNIEKIIAVASTRTFPFLIRQPSTSAIPVDKMVPPAKSGKKAAALPYPQGKAGSGKKAAKNPLIEKRPRNFGIGQDIQPRRNLSRFVKWPEYVRLQRQKKILNMRLKVPPSIAQFQATLDRNTAAQTFKLLSKYRPETKAEKKERLVQEATAVSEGKKKEDVSKKPYNVKYGLNHVVGLVENKKASLVLIAHDVDPIELVVFLPALCRKMGVPYAIVKGKARLGTVVHKKTSAVLALTETRAEDKAEFAKLLSAIKEGYTDKYEDSRRHWGGGIMGSKANARIEKKEKALAAAIKV</sequence>
<dbReference type="STRING" id="60175.A0A1V6ZBF3"/>
<dbReference type="Pfam" id="PF01248">
    <property type="entry name" value="Ribosomal_L7Ae"/>
    <property type="match status" value="1"/>
</dbReference>
<evidence type="ECO:0000313" key="12">
    <source>
        <dbReference type="EMBL" id="OQE96782.1"/>
    </source>
</evidence>
<dbReference type="Gene3D" id="3.30.450.60">
    <property type="match status" value="1"/>
</dbReference>
<evidence type="ECO:0000256" key="5">
    <source>
        <dbReference type="ARBA" id="ARBA00022927"/>
    </source>
</evidence>
<dbReference type="PRINTS" id="PR00882">
    <property type="entry name" value="RIBOSOMALL7A"/>
</dbReference>
<dbReference type="PRINTS" id="PR00881">
    <property type="entry name" value="L7ARS6FAMILY"/>
</dbReference>
<dbReference type="GO" id="GO:0012505">
    <property type="term" value="C:endomembrane system"/>
    <property type="evidence" value="ECO:0007669"/>
    <property type="project" value="UniProtKB-SubCell"/>
</dbReference>
<feature type="domain" description="AP complex mu/sigma subunit" evidence="10">
    <location>
        <begin position="1"/>
        <end position="150"/>
    </location>
</feature>
<keyword evidence="13" id="KW-1185">Reference proteome</keyword>
<dbReference type="InterPro" id="IPR018492">
    <property type="entry name" value="Ribosomal_eL8/Nhp2"/>
</dbReference>
<dbReference type="InterPro" id="IPR004038">
    <property type="entry name" value="Ribosomal_eL8/eL30/eS12/Gad45"/>
</dbReference>
<dbReference type="GO" id="GO:0042254">
    <property type="term" value="P:ribosome biogenesis"/>
    <property type="evidence" value="ECO:0007669"/>
    <property type="project" value="InterPro"/>
</dbReference>
<keyword evidence="8" id="KW-0687">Ribonucleoprotein</keyword>
<keyword evidence="4" id="KW-0813">Transport</keyword>
<dbReference type="InterPro" id="IPR011012">
    <property type="entry name" value="Longin-like_dom_sf"/>
</dbReference>
<dbReference type="PROSITE" id="PS01082">
    <property type="entry name" value="RIBOSOMAL_L7AE"/>
    <property type="match status" value="1"/>
</dbReference>
<keyword evidence="5" id="KW-0653">Protein transport</keyword>
<dbReference type="InterPro" id="IPR029064">
    <property type="entry name" value="Ribosomal_eL30-like_sf"/>
</dbReference>
<name>A0A1V6ZBF3_PENNA</name>
<evidence type="ECO:0000256" key="2">
    <source>
        <dbReference type="ARBA" id="ARBA00006972"/>
    </source>
</evidence>
<evidence type="ECO:0008006" key="14">
    <source>
        <dbReference type="Google" id="ProtNLM"/>
    </source>
</evidence>
<dbReference type="EMBL" id="MOOB01000001">
    <property type="protein sequence ID" value="OQE96782.1"/>
    <property type="molecule type" value="Genomic_DNA"/>
</dbReference>
<dbReference type="InterPro" id="IPR001921">
    <property type="entry name" value="Ribosomal_eL8_euk"/>
</dbReference>
<dbReference type="FunFam" id="3.30.450.60:FF:000001">
    <property type="entry name" value="AP complex subunit sigma"/>
    <property type="match status" value="1"/>
</dbReference>
<proteinExistence type="inferred from homology"/>
<evidence type="ECO:0000256" key="7">
    <source>
        <dbReference type="ARBA" id="ARBA00023136"/>
    </source>
</evidence>
<dbReference type="InterPro" id="IPR022775">
    <property type="entry name" value="AP_mu_sigma_su"/>
</dbReference>
<dbReference type="SUPFAM" id="SSF55315">
    <property type="entry name" value="L30e-like"/>
    <property type="match status" value="1"/>
</dbReference>
<feature type="region of interest" description="Disordered" evidence="9">
    <location>
        <begin position="182"/>
        <end position="201"/>
    </location>
</feature>
<evidence type="ECO:0000256" key="8">
    <source>
        <dbReference type="ARBA" id="ARBA00023274"/>
    </source>
</evidence>
<comment type="similarity">
    <text evidence="3">Belongs to the eukaryotic ribosomal protein eL8 family.</text>
</comment>
<dbReference type="Proteomes" id="UP000191691">
    <property type="component" value="Unassembled WGS sequence"/>
</dbReference>
<dbReference type="AlphaFoldDB" id="A0A1V6ZBF3"/>
<accession>A0A1V6ZBF3</accession>
<keyword evidence="6" id="KW-0689">Ribosomal protein</keyword>
<keyword evidence="7" id="KW-0472">Membrane</keyword>
<organism evidence="12 13">
    <name type="scientific">Penicillium nalgiovense</name>
    <dbReference type="NCBI Taxonomy" id="60175"/>
    <lineage>
        <taxon>Eukaryota</taxon>
        <taxon>Fungi</taxon>
        <taxon>Dikarya</taxon>
        <taxon>Ascomycota</taxon>
        <taxon>Pezizomycotina</taxon>
        <taxon>Eurotiomycetes</taxon>
        <taxon>Eurotiomycetidae</taxon>
        <taxon>Eurotiales</taxon>
        <taxon>Aspergillaceae</taxon>
        <taxon>Penicillium</taxon>
    </lineage>
</organism>
<evidence type="ECO:0000256" key="3">
    <source>
        <dbReference type="ARBA" id="ARBA00007337"/>
    </source>
</evidence>
<evidence type="ECO:0000256" key="9">
    <source>
        <dbReference type="SAM" id="MobiDB-lite"/>
    </source>
</evidence>
<dbReference type="GO" id="GO:0005840">
    <property type="term" value="C:ribosome"/>
    <property type="evidence" value="ECO:0007669"/>
    <property type="project" value="UniProtKB-KW"/>
</dbReference>
<evidence type="ECO:0000259" key="11">
    <source>
        <dbReference type="Pfam" id="PF01248"/>
    </source>
</evidence>
<evidence type="ECO:0000256" key="1">
    <source>
        <dbReference type="ARBA" id="ARBA00004308"/>
    </source>
</evidence>